<keyword evidence="2" id="KW-0328">Glycosyltransferase</keyword>
<dbReference type="Gene3D" id="3.90.550.10">
    <property type="entry name" value="Spore Coat Polysaccharide Biosynthesis Protein SpsA, Chain A"/>
    <property type="match status" value="1"/>
</dbReference>
<evidence type="ECO:0000313" key="5">
    <source>
        <dbReference type="EMBL" id="PRM88172.1"/>
    </source>
</evidence>
<comment type="caution">
    <text evidence="5">The sequence shown here is derived from an EMBL/GenBank/DDBJ whole genome shotgun (WGS) entry which is preliminary data.</text>
</comment>
<dbReference type="Proteomes" id="UP000239065">
    <property type="component" value="Unassembled WGS sequence"/>
</dbReference>
<gene>
    <name evidence="5" type="ORF">CJ669_05315</name>
</gene>
<dbReference type="CDD" id="cd04185">
    <property type="entry name" value="GT_2_like_b"/>
    <property type="match status" value="1"/>
</dbReference>
<proteinExistence type="inferred from homology"/>
<dbReference type="SUPFAM" id="SSF53448">
    <property type="entry name" value="Nucleotide-diphospho-sugar transferases"/>
    <property type="match status" value="1"/>
</dbReference>
<sequence>MKICTVIVTYNRYELLKECLDSLLNQTYKTDILVVNNASTDGTDIKIKEDGYLENKNLIYKKLDKNIGGAGGFHFGVKYALDNNYDYVWLMDDDAEPELNTLNGLVKNIDDNKYSAYAPKLLIGTKENSVLSLSGYGHRAMFDYYNCVPSFQKPLTKDFYENEFVQIDLASFVGILIPISSVKKIGLPEERFFIHHDDVEYSLRLSSIGKILMVNSVNIYHKEKRQDEKIQRQFLWLKKNRIRFDKLWLKYFGLRNSIFLALKYGKGYKRYFLIAKLYLELIKDIILYDDKKYTRLVFATGSVFDGLRGVFDNDKPTKILKGKK</sequence>
<keyword evidence="3" id="KW-0808">Transferase</keyword>
<dbReference type="InterPro" id="IPR029044">
    <property type="entry name" value="Nucleotide-diphossugar_trans"/>
</dbReference>
<dbReference type="GO" id="GO:0016757">
    <property type="term" value="F:glycosyltransferase activity"/>
    <property type="evidence" value="ECO:0007669"/>
    <property type="project" value="UniProtKB-KW"/>
</dbReference>
<dbReference type="RefSeq" id="WP_105909032.1">
    <property type="nucleotide sequence ID" value="NZ_NXGJ01000004.1"/>
</dbReference>
<comment type="similarity">
    <text evidence="1">Belongs to the glycosyltransferase 2 family.</text>
</comment>
<evidence type="ECO:0000313" key="6">
    <source>
        <dbReference type="Proteomes" id="UP000239065"/>
    </source>
</evidence>
<evidence type="ECO:0000256" key="2">
    <source>
        <dbReference type="ARBA" id="ARBA00022676"/>
    </source>
</evidence>
<dbReference type="InterPro" id="IPR001173">
    <property type="entry name" value="Glyco_trans_2-like"/>
</dbReference>
<protein>
    <recommendedName>
        <fullName evidence="4">Glycosyltransferase 2-like domain-containing protein</fullName>
    </recommendedName>
</protein>
<reference evidence="5 6" key="1">
    <citation type="submission" date="2017-09" db="EMBL/GenBank/DDBJ databases">
        <title>Reassesment of A. cryaerophilus.</title>
        <authorList>
            <person name="Perez-Cataluna A."/>
            <person name="Collado L."/>
            <person name="Salgado O."/>
            <person name="Lefinanco V."/>
            <person name="Figueras M.J."/>
        </authorList>
    </citation>
    <scope>NUCLEOTIDE SEQUENCE [LARGE SCALE GENOMIC DNA]</scope>
    <source>
        <strain evidence="5 6">LMG 9861</strain>
    </source>
</reference>
<dbReference type="PANTHER" id="PTHR43179">
    <property type="entry name" value="RHAMNOSYLTRANSFERASE WBBL"/>
    <property type="match status" value="1"/>
</dbReference>
<dbReference type="PANTHER" id="PTHR43179:SF12">
    <property type="entry name" value="GALACTOFURANOSYLTRANSFERASE GLFT2"/>
    <property type="match status" value="1"/>
</dbReference>
<evidence type="ECO:0000259" key="4">
    <source>
        <dbReference type="Pfam" id="PF00535"/>
    </source>
</evidence>
<dbReference type="Pfam" id="PF00535">
    <property type="entry name" value="Glycos_transf_2"/>
    <property type="match status" value="1"/>
</dbReference>
<accession>A0A2S9SNM6</accession>
<dbReference type="EMBL" id="NXGJ01000004">
    <property type="protein sequence ID" value="PRM88172.1"/>
    <property type="molecule type" value="Genomic_DNA"/>
</dbReference>
<name>A0A2S9SNM6_9BACT</name>
<feature type="domain" description="Glycosyltransferase 2-like" evidence="4">
    <location>
        <begin position="6"/>
        <end position="123"/>
    </location>
</feature>
<evidence type="ECO:0000256" key="1">
    <source>
        <dbReference type="ARBA" id="ARBA00006739"/>
    </source>
</evidence>
<evidence type="ECO:0000256" key="3">
    <source>
        <dbReference type="ARBA" id="ARBA00022679"/>
    </source>
</evidence>
<organism evidence="5 6">
    <name type="scientific">Aliarcobacter cryaerophilus</name>
    <dbReference type="NCBI Taxonomy" id="28198"/>
    <lineage>
        <taxon>Bacteria</taxon>
        <taxon>Pseudomonadati</taxon>
        <taxon>Campylobacterota</taxon>
        <taxon>Epsilonproteobacteria</taxon>
        <taxon>Campylobacterales</taxon>
        <taxon>Arcobacteraceae</taxon>
        <taxon>Aliarcobacter</taxon>
    </lineage>
</organism>
<dbReference type="AlphaFoldDB" id="A0A2S9SNM6"/>